<gene>
    <name evidence="1" type="ORF">VBApiPXC38_90</name>
</gene>
<name>A0A5P8PR56_9CAUD</name>
<evidence type="ECO:0000313" key="1">
    <source>
        <dbReference type="EMBL" id="QFR59777.1"/>
    </source>
</evidence>
<sequence length="103" mass="11160">MAFVDPTKTAGVNTTSNTAAAGVKDKRTTIGFVNLYVPLADGTRMKLSPELTLRLYAENALDVKLIEALKSGALTPEKLKELIIVEITQARDKDAPIEFAIEL</sequence>
<evidence type="ECO:0000313" key="2">
    <source>
        <dbReference type="Proteomes" id="UP000326537"/>
    </source>
</evidence>
<reference evidence="1 2" key="1">
    <citation type="submission" date="2019-09" db="EMBL/GenBank/DDBJ databases">
        <title>The characteristics and genome analysis of VB_ApiP_XC38, a novel N4-like phage Infecting Acinetobacter pittii.</title>
        <authorList>
            <person name="Cheng M."/>
        </authorList>
    </citation>
    <scope>NUCLEOTIDE SEQUENCE [LARGE SCALE GENOMIC DNA]</scope>
</reference>
<protein>
    <submittedName>
        <fullName evidence="1">Uncharacterized protein</fullName>
    </submittedName>
</protein>
<keyword evidence="2" id="KW-1185">Reference proteome</keyword>
<organism evidence="1 2">
    <name type="scientific">Acinetobacter phage VB_ApiP_XC38</name>
    <dbReference type="NCBI Taxonomy" id="2655002"/>
    <lineage>
        <taxon>Viruses</taxon>
        <taxon>Duplodnaviria</taxon>
        <taxon>Heunggongvirae</taxon>
        <taxon>Uroviricota</taxon>
        <taxon>Caudoviricetes</taxon>
        <taxon>Schitoviridae</taxon>
        <taxon>Exceevirus</taxon>
        <taxon>Exceevirus Xc38</taxon>
    </lineage>
</organism>
<accession>A0A5P8PR56</accession>
<proteinExistence type="predicted"/>
<dbReference type="EMBL" id="MN508356">
    <property type="protein sequence ID" value="QFR59777.1"/>
    <property type="molecule type" value="Genomic_DNA"/>
</dbReference>
<dbReference type="Proteomes" id="UP000326537">
    <property type="component" value="Segment"/>
</dbReference>